<evidence type="ECO:0000256" key="3">
    <source>
        <dbReference type="ARBA" id="ARBA00019012"/>
    </source>
</evidence>
<dbReference type="Gene3D" id="3.30.420.40">
    <property type="match status" value="2"/>
</dbReference>
<dbReference type="InterPro" id="IPR043129">
    <property type="entry name" value="ATPase_NBD"/>
</dbReference>
<evidence type="ECO:0000313" key="9">
    <source>
        <dbReference type="Proteomes" id="UP000190460"/>
    </source>
</evidence>
<proteinExistence type="inferred from homology"/>
<dbReference type="PANTHER" id="PTHR11735">
    <property type="entry name" value="TRNA N6-ADENOSINE THREONYLCARBAMOYLTRANSFERASE"/>
    <property type="match status" value="1"/>
</dbReference>
<dbReference type="NCBIfam" id="TIGR03725">
    <property type="entry name" value="T6A_YeaZ"/>
    <property type="match status" value="1"/>
</dbReference>
<comment type="subcellular location">
    <subcellularLocation>
        <location evidence="1">Cytoplasm</location>
    </subcellularLocation>
</comment>
<dbReference type="OrthoDB" id="9809995at2"/>
<evidence type="ECO:0000256" key="6">
    <source>
        <dbReference type="ARBA" id="ARBA00032446"/>
    </source>
</evidence>
<dbReference type="Proteomes" id="UP000190460">
    <property type="component" value="Unassembled WGS sequence"/>
</dbReference>
<evidence type="ECO:0000256" key="2">
    <source>
        <dbReference type="ARBA" id="ARBA00010493"/>
    </source>
</evidence>
<evidence type="ECO:0000259" key="7">
    <source>
        <dbReference type="Pfam" id="PF00814"/>
    </source>
</evidence>
<dbReference type="RefSeq" id="WP_078922308.1">
    <property type="nucleotide sequence ID" value="NZ_FUYB01000007.1"/>
</dbReference>
<name>A0A1T4WLX8_9GAMM</name>
<dbReference type="FunFam" id="3.30.420.40:FF:000097">
    <property type="entry name" value="tRNA threonylcarbamoyladenosine biosynthesis protein TsaB"/>
    <property type="match status" value="1"/>
</dbReference>
<organism evidence="8 9">
    <name type="scientific">Thiothrix eikelboomii</name>
    <dbReference type="NCBI Taxonomy" id="92487"/>
    <lineage>
        <taxon>Bacteria</taxon>
        <taxon>Pseudomonadati</taxon>
        <taxon>Pseudomonadota</taxon>
        <taxon>Gammaproteobacteria</taxon>
        <taxon>Thiotrichales</taxon>
        <taxon>Thiotrichaceae</taxon>
        <taxon>Thiothrix</taxon>
    </lineage>
</organism>
<sequence>MPILALDTSSDACSASVLTITACFTEFEMTPRAHTQLILPMVESVLKQASLRLVDIDAIAFGRGPGAFTGLRIATGVAQGLALAADKPVLPISTLAALAQQAYQQTQASKLLVALDARMGEVYWGKYAVVAGQLQLLGEEQVLSPSAIELPASADWVAVGNGWSAYPELAERAAPLLTTSYPDWLPSAEFIAQLAWQDYQAGKALPAQQAQPIYLRNKIAQTTQERLASKAN</sequence>
<gene>
    <name evidence="8" type="ORF">SAMN02745130_01843</name>
</gene>
<dbReference type="Pfam" id="PF00814">
    <property type="entry name" value="TsaD"/>
    <property type="match status" value="1"/>
</dbReference>
<evidence type="ECO:0000256" key="1">
    <source>
        <dbReference type="ARBA" id="ARBA00004496"/>
    </source>
</evidence>
<comment type="similarity">
    <text evidence="2">Belongs to the KAE1 / TsaD family. TsaB subfamily.</text>
</comment>
<feature type="domain" description="Gcp-like" evidence="7">
    <location>
        <begin position="29"/>
        <end position="169"/>
    </location>
</feature>
<protein>
    <recommendedName>
        <fullName evidence="3">tRNA threonylcarbamoyladenosine biosynthesis protein TsaB</fullName>
    </recommendedName>
    <alternativeName>
        <fullName evidence="6">t(6)A37 threonylcarbamoyladenosine biosynthesis protein TsaB</fullName>
    </alternativeName>
</protein>
<evidence type="ECO:0000256" key="5">
    <source>
        <dbReference type="ARBA" id="ARBA00022694"/>
    </source>
</evidence>
<dbReference type="PANTHER" id="PTHR11735:SF11">
    <property type="entry name" value="TRNA THREONYLCARBAMOYLADENOSINE BIOSYNTHESIS PROTEIN TSAB"/>
    <property type="match status" value="1"/>
</dbReference>
<dbReference type="GO" id="GO:0002949">
    <property type="term" value="P:tRNA threonylcarbamoyladenosine modification"/>
    <property type="evidence" value="ECO:0007669"/>
    <property type="project" value="InterPro"/>
</dbReference>
<dbReference type="EMBL" id="FUYB01000007">
    <property type="protein sequence ID" value="SKA78219.1"/>
    <property type="molecule type" value="Genomic_DNA"/>
</dbReference>
<dbReference type="InterPro" id="IPR022496">
    <property type="entry name" value="T6A_TsaB"/>
</dbReference>
<evidence type="ECO:0000256" key="4">
    <source>
        <dbReference type="ARBA" id="ARBA00022490"/>
    </source>
</evidence>
<evidence type="ECO:0000313" key="8">
    <source>
        <dbReference type="EMBL" id="SKA78219.1"/>
    </source>
</evidence>
<accession>A0A1T4WLX8</accession>
<keyword evidence="4" id="KW-0963">Cytoplasm</keyword>
<dbReference type="CDD" id="cd24032">
    <property type="entry name" value="ASKHA_NBD_TsaB"/>
    <property type="match status" value="1"/>
</dbReference>
<keyword evidence="5" id="KW-0819">tRNA processing</keyword>
<dbReference type="STRING" id="92487.SAMN02745130_01843"/>
<reference evidence="8 9" key="1">
    <citation type="submission" date="2017-02" db="EMBL/GenBank/DDBJ databases">
        <authorList>
            <person name="Peterson S.W."/>
        </authorList>
    </citation>
    <scope>NUCLEOTIDE SEQUENCE [LARGE SCALE GENOMIC DNA]</scope>
    <source>
        <strain evidence="8 9">ATCC 49788</strain>
    </source>
</reference>
<dbReference type="SUPFAM" id="SSF53067">
    <property type="entry name" value="Actin-like ATPase domain"/>
    <property type="match status" value="2"/>
</dbReference>
<keyword evidence="9" id="KW-1185">Reference proteome</keyword>
<dbReference type="InterPro" id="IPR000905">
    <property type="entry name" value="Gcp-like_dom"/>
</dbReference>
<dbReference type="GO" id="GO:0005829">
    <property type="term" value="C:cytosol"/>
    <property type="evidence" value="ECO:0007669"/>
    <property type="project" value="TreeGrafter"/>
</dbReference>
<dbReference type="AlphaFoldDB" id="A0A1T4WLX8"/>